<feature type="domain" description="DUF5106" evidence="1">
    <location>
        <begin position="27"/>
        <end position="176"/>
    </location>
</feature>
<sequence>MKYFIRIMVVAALGFYSCSNNKPLQNNVSAQQTEVEERTALELPEVPKELTTPVDRANFLITHYWDNFDFSDTTYIHLPDITEQALANYVQILPIADKNIAEQSIAALLNKAEQQKTPEMYFFFTKNFEKYLYDPNSFMRNEEYYIPVAKYVLADSETGDVEKEKVRFKLEMMEKNRPGQIAADITYTLSSGKTGTLHGLNAGYTLLMFYNPDCHTCAENIAYLKQSPIINKIHESGGLKVLTFYPDADLSIWQSHLKDIPASWVNGYDKNQTVLNKKVYDLKAIPTLYLLDKEKRVLLKDATAQKIEFYLRDHNPMLFSD</sequence>
<name>A0A212K015_9BACT</name>
<evidence type="ECO:0000259" key="1">
    <source>
        <dbReference type="Pfam" id="PF17127"/>
    </source>
</evidence>
<dbReference type="PROSITE" id="PS51257">
    <property type="entry name" value="PROKAR_LIPOPROTEIN"/>
    <property type="match status" value="1"/>
</dbReference>
<reference evidence="2" key="1">
    <citation type="submission" date="2016-04" db="EMBL/GenBank/DDBJ databases">
        <authorList>
            <person name="Evans L.H."/>
            <person name="Alamgir A."/>
            <person name="Owens N."/>
            <person name="Weber N.D."/>
            <person name="Virtaneva K."/>
            <person name="Barbian K."/>
            <person name="Babar A."/>
            <person name="Rosenke K."/>
        </authorList>
    </citation>
    <scope>NUCLEOTIDE SEQUENCE</scope>
    <source>
        <strain evidence="2">86-1</strain>
    </source>
</reference>
<gene>
    <name evidence="2" type="ORF">KL86DYS1_30949</name>
</gene>
<dbReference type="EMBL" id="FLUM01000003">
    <property type="protein sequence ID" value="SBW04845.1"/>
    <property type="molecule type" value="Genomic_DNA"/>
</dbReference>
<dbReference type="SUPFAM" id="SSF52833">
    <property type="entry name" value="Thioredoxin-like"/>
    <property type="match status" value="1"/>
</dbReference>
<dbReference type="RefSeq" id="WP_296943133.1">
    <property type="nucleotide sequence ID" value="NZ_LT599032.1"/>
</dbReference>
<accession>A0A212K015</accession>
<evidence type="ECO:0000313" key="2">
    <source>
        <dbReference type="EMBL" id="SBW04845.1"/>
    </source>
</evidence>
<organism evidence="2">
    <name type="scientific">uncultured Dysgonomonas sp</name>
    <dbReference type="NCBI Taxonomy" id="206096"/>
    <lineage>
        <taxon>Bacteria</taxon>
        <taxon>Pseudomonadati</taxon>
        <taxon>Bacteroidota</taxon>
        <taxon>Bacteroidia</taxon>
        <taxon>Bacteroidales</taxon>
        <taxon>Dysgonomonadaceae</taxon>
        <taxon>Dysgonomonas</taxon>
        <taxon>environmental samples</taxon>
    </lineage>
</organism>
<dbReference type="InterPro" id="IPR033395">
    <property type="entry name" value="DUF5106"/>
</dbReference>
<proteinExistence type="predicted"/>
<protein>
    <recommendedName>
        <fullName evidence="1">DUF5106 domain-containing protein</fullName>
    </recommendedName>
</protein>
<dbReference type="Gene3D" id="3.40.30.10">
    <property type="entry name" value="Glutaredoxin"/>
    <property type="match status" value="1"/>
</dbReference>
<dbReference type="AlphaFoldDB" id="A0A212K015"/>
<dbReference type="Pfam" id="PF17127">
    <property type="entry name" value="DUF5106"/>
    <property type="match status" value="1"/>
</dbReference>
<dbReference type="InterPro" id="IPR036249">
    <property type="entry name" value="Thioredoxin-like_sf"/>
</dbReference>